<sequence>MAMDGNGMGMVNYGMGGTPATARGDQSTGFLDQLHDRSKEMAGMETEPFVMDFSSKSQNRNRGNYRCSKVQEG</sequence>
<reference evidence="1 2" key="1">
    <citation type="journal article" date="2022" name="bioRxiv">
        <title>The genome of the oomycete Peronosclerospora sorghi, a cosmopolitan pathogen of maize and sorghum, is inflated with dispersed pseudogenes.</title>
        <authorList>
            <person name="Fletcher K."/>
            <person name="Martin F."/>
            <person name="Isakeit T."/>
            <person name="Cavanaugh K."/>
            <person name="Magill C."/>
            <person name="Michelmore R."/>
        </authorList>
    </citation>
    <scope>NUCLEOTIDE SEQUENCE [LARGE SCALE GENOMIC DNA]</scope>
    <source>
        <strain evidence="1">P6</strain>
    </source>
</reference>
<evidence type="ECO:0000313" key="1">
    <source>
        <dbReference type="EMBL" id="KAI9917843.1"/>
    </source>
</evidence>
<comment type="caution">
    <text evidence="1">The sequence shown here is derived from an EMBL/GenBank/DDBJ whole genome shotgun (WGS) entry which is preliminary data.</text>
</comment>
<name>A0ACC0WG72_9STRA</name>
<proteinExistence type="predicted"/>
<accession>A0ACC0WG72</accession>
<dbReference type="Proteomes" id="UP001163321">
    <property type="component" value="Chromosome 13"/>
</dbReference>
<keyword evidence="2" id="KW-1185">Reference proteome</keyword>
<protein>
    <submittedName>
        <fullName evidence="1">Uncharacterized protein</fullName>
    </submittedName>
</protein>
<dbReference type="EMBL" id="CM047592">
    <property type="protein sequence ID" value="KAI9917843.1"/>
    <property type="molecule type" value="Genomic_DNA"/>
</dbReference>
<gene>
    <name evidence="1" type="ORF">PsorP6_013064</name>
</gene>
<evidence type="ECO:0000313" key="2">
    <source>
        <dbReference type="Proteomes" id="UP001163321"/>
    </source>
</evidence>
<organism evidence="1 2">
    <name type="scientific">Peronosclerospora sorghi</name>
    <dbReference type="NCBI Taxonomy" id="230839"/>
    <lineage>
        <taxon>Eukaryota</taxon>
        <taxon>Sar</taxon>
        <taxon>Stramenopiles</taxon>
        <taxon>Oomycota</taxon>
        <taxon>Peronosporomycetes</taxon>
        <taxon>Peronosporales</taxon>
        <taxon>Peronosporaceae</taxon>
        <taxon>Peronosclerospora</taxon>
    </lineage>
</organism>